<dbReference type="Gene3D" id="1.10.10.60">
    <property type="entry name" value="Homeodomain-like"/>
    <property type="match status" value="1"/>
</dbReference>
<dbReference type="AlphaFoldDB" id="A0A4R6URB5"/>
<reference evidence="5 6" key="1">
    <citation type="submission" date="2019-03" db="EMBL/GenBank/DDBJ databases">
        <title>Genomic Encyclopedia of Type Strains, Phase IV (KMG-IV): sequencing the most valuable type-strain genomes for metagenomic binning, comparative biology and taxonomic classification.</title>
        <authorList>
            <person name="Goeker M."/>
        </authorList>
    </citation>
    <scope>NUCLEOTIDE SEQUENCE [LARGE SCALE GENOMIC DNA]</scope>
    <source>
        <strain evidence="5 6">DSM 46770</strain>
    </source>
</reference>
<dbReference type="SUPFAM" id="SSF46689">
    <property type="entry name" value="Homeodomain-like"/>
    <property type="match status" value="2"/>
</dbReference>
<dbReference type="Pfam" id="PF12833">
    <property type="entry name" value="HTH_18"/>
    <property type="match status" value="1"/>
</dbReference>
<dbReference type="OrthoDB" id="5464689at2"/>
<dbReference type="InterPro" id="IPR009057">
    <property type="entry name" value="Homeodomain-like_sf"/>
</dbReference>
<dbReference type="GO" id="GO:0003700">
    <property type="term" value="F:DNA-binding transcription factor activity"/>
    <property type="evidence" value="ECO:0007669"/>
    <property type="project" value="InterPro"/>
</dbReference>
<dbReference type="PROSITE" id="PS01124">
    <property type="entry name" value="HTH_ARAC_FAMILY_2"/>
    <property type="match status" value="1"/>
</dbReference>
<sequence length="335" mass="36151">MAPETTDPPLLARHRRASSTRIEDLHAAVEPLAVGHDLRALRPAEPLDGTVNGVVLERLSMVWVRYGGAGVVVETPPTEGHFAMCAPQAPMGVRYQRSGTAAPTSGQLVLSHDEKMWMSPDPVAGCLVVSASMGDLEDHLLAMAGRSAAAPLRFLDAGRQAVRGQAMMEQTWRYVVRVLDAMADSDMHPMALRALEQSLFTAVLLGLPHTATELLVPDAETLPSARAGDLVAWLEANHHRPLGVADIAAAMGVSIRHLQATCRRTHGVTPMALLRAIRLEHARRALREAEPTRASVAAIADRAGFTHLSRFAAAYRRRFGEMPSQTLGSPPVPIR</sequence>
<dbReference type="InterPro" id="IPR050204">
    <property type="entry name" value="AraC_XylS_family_regulators"/>
</dbReference>
<keyword evidence="6" id="KW-1185">Reference proteome</keyword>
<evidence type="ECO:0000313" key="6">
    <source>
        <dbReference type="Proteomes" id="UP000295281"/>
    </source>
</evidence>
<keyword evidence="3" id="KW-0804">Transcription</keyword>
<evidence type="ECO:0000256" key="2">
    <source>
        <dbReference type="ARBA" id="ARBA00023125"/>
    </source>
</evidence>
<organism evidence="5 6">
    <name type="scientific">Actinorugispora endophytica</name>
    <dbReference type="NCBI Taxonomy" id="1605990"/>
    <lineage>
        <taxon>Bacteria</taxon>
        <taxon>Bacillati</taxon>
        <taxon>Actinomycetota</taxon>
        <taxon>Actinomycetes</taxon>
        <taxon>Streptosporangiales</taxon>
        <taxon>Nocardiopsidaceae</taxon>
        <taxon>Actinorugispora</taxon>
    </lineage>
</organism>
<dbReference type="Proteomes" id="UP000295281">
    <property type="component" value="Unassembled WGS sequence"/>
</dbReference>
<accession>A0A4R6URB5</accession>
<dbReference type="RefSeq" id="WP_133742435.1">
    <property type="nucleotide sequence ID" value="NZ_SNYN01000015.1"/>
</dbReference>
<evidence type="ECO:0000313" key="5">
    <source>
        <dbReference type="EMBL" id="TDQ49591.1"/>
    </source>
</evidence>
<keyword evidence="2 5" id="KW-0238">DNA-binding</keyword>
<evidence type="ECO:0000259" key="4">
    <source>
        <dbReference type="PROSITE" id="PS01124"/>
    </source>
</evidence>
<feature type="domain" description="HTH araC/xylS-type" evidence="4">
    <location>
        <begin position="228"/>
        <end position="329"/>
    </location>
</feature>
<evidence type="ECO:0000256" key="1">
    <source>
        <dbReference type="ARBA" id="ARBA00023015"/>
    </source>
</evidence>
<keyword evidence="1" id="KW-0805">Transcription regulation</keyword>
<evidence type="ECO:0000256" key="3">
    <source>
        <dbReference type="ARBA" id="ARBA00023163"/>
    </source>
</evidence>
<dbReference type="EMBL" id="SNYN01000015">
    <property type="protein sequence ID" value="TDQ49591.1"/>
    <property type="molecule type" value="Genomic_DNA"/>
</dbReference>
<comment type="caution">
    <text evidence="5">The sequence shown here is derived from an EMBL/GenBank/DDBJ whole genome shotgun (WGS) entry which is preliminary data.</text>
</comment>
<dbReference type="GO" id="GO:0043565">
    <property type="term" value="F:sequence-specific DNA binding"/>
    <property type="evidence" value="ECO:0007669"/>
    <property type="project" value="InterPro"/>
</dbReference>
<protein>
    <submittedName>
        <fullName evidence="5">AraC-like DNA-binding protein</fullName>
    </submittedName>
</protein>
<dbReference type="PANTHER" id="PTHR46796">
    <property type="entry name" value="HTH-TYPE TRANSCRIPTIONAL ACTIVATOR RHAS-RELATED"/>
    <property type="match status" value="1"/>
</dbReference>
<name>A0A4R6URB5_9ACTN</name>
<dbReference type="PANTHER" id="PTHR46796:SF12">
    <property type="entry name" value="HTH-TYPE DNA-BINDING TRANSCRIPTIONAL ACTIVATOR EUTR"/>
    <property type="match status" value="1"/>
</dbReference>
<dbReference type="InterPro" id="IPR018060">
    <property type="entry name" value="HTH_AraC"/>
</dbReference>
<dbReference type="SMART" id="SM00342">
    <property type="entry name" value="HTH_ARAC"/>
    <property type="match status" value="1"/>
</dbReference>
<gene>
    <name evidence="5" type="ORF">EV190_11541</name>
</gene>
<proteinExistence type="predicted"/>